<gene>
    <name evidence="2" type="ORF">BZB76_6612</name>
</gene>
<sequence>MALGMPVMGLDFEHRASESPYIQRVWRSRSHDVERMMSIASPEWNLVFWEQAGRVCAAVQGPESRASTAPVPEDAVFFGISFSLGTTMPHLPIDRLVDGFVEIPDVTRRSFWLQGSAWCLPDYDNAEWFVRRMVREGVLVRDPIVATVLDGRTPNVSERTVQRRFAATTGFAHGAIQRIDRARHAALLIQGGAHVHDVIHGLGYFDQAHLARSLTRYVGWTATRLKDGDSVEPLSLLYKTGVFASS</sequence>
<dbReference type="GO" id="GO:0043565">
    <property type="term" value="F:sequence-specific DNA binding"/>
    <property type="evidence" value="ECO:0007669"/>
    <property type="project" value="InterPro"/>
</dbReference>
<dbReference type="SMART" id="SM00342">
    <property type="entry name" value="HTH_ARAC"/>
    <property type="match status" value="1"/>
</dbReference>
<dbReference type="Proteomes" id="UP000274601">
    <property type="component" value="Unassembled WGS sequence"/>
</dbReference>
<reference evidence="2 3" key="1">
    <citation type="submission" date="2018-10" db="EMBL/GenBank/DDBJ databases">
        <title>Genomic Encyclopedia of Archaeal and Bacterial Type Strains, Phase II (KMG-II): from individual species to whole genera.</title>
        <authorList>
            <person name="Goeker M."/>
        </authorList>
    </citation>
    <scope>NUCLEOTIDE SEQUENCE [LARGE SCALE GENOMIC DNA]</scope>
    <source>
        <strain evidence="2 3">DSM 43383</strain>
    </source>
</reference>
<evidence type="ECO:0000313" key="3">
    <source>
        <dbReference type="Proteomes" id="UP000274601"/>
    </source>
</evidence>
<evidence type="ECO:0000313" key="2">
    <source>
        <dbReference type="EMBL" id="RKS68349.1"/>
    </source>
</evidence>
<dbReference type="PROSITE" id="PS01124">
    <property type="entry name" value="HTH_ARAC_FAMILY_2"/>
    <property type="match status" value="1"/>
</dbReference>
<feature type="domain" description="HTH araC/xylS-type" evidence="1">
    <location>
        <begin position="155"/>
        <end position="228"/>
    </location>
</feature>
<dbReference type="GO" id="GO:0003700">
    <property type="term" value="F:DNA-binding transcription factor activity"/>
    <property type="evidence" value="ECO:0007669"/>
    <property type="project" value="InterPro"/>
</dbReference>
<dbReference type="InterPro" id="IPR018060">
    <property type="entry name" value="HTH_AraC"/>
</dbReference>
<dbReference type="AlphaFoldDB" id="A0A495QA29"/>
<keyword evidence="3" id="KW-1185">Reference proteome</keyword>
<dbReference type="EMBL" id="RBWU01000008">
    <property type="protein sequence ID" value="RKS68349.1"/>
    <property type="molecule type" value="Genomic_DNA"/>
</dbReference>
<proteinExistence type="predicted"/>
<comment type="caution">
    <text evidence="2">The sequence shown here is derived from an EMBL/GenBank/DDBJ whole genome shotgun (WGS) entry which is preliminary data.</text>
</comment>
<organism evidence="2 3">
    <name type="scientific">Actinomadura pelletieri DSM 43383</name>
    <dbReference type="NCBI Taxonomy" id="1120940"/>
    <lineage>
        <taxon>Bacteria</taxon>
        <taxon>Bacillati</taxon>
        <taxon>Actinomycetota</taxon>
        <taxon>Actinomycetes</taxon>
        <taxon>Streptosporangiales</taxon>
        <taxon>Thermomonosporaceae</taxon>
        <taxon>Actinomadura</taxon>
    </lineage>
</organism>
<dbReference type="Gene3D" id="1.10.10.60">
    <property type="entry name" value="Homeodomain-like"/>
    <property type="match status" value="1"/>
</dbReference>
<name>A0A495QA29_9ACTN</name>
<protein>
    <recommendedName>
        <fullName evidence="1">HTH araC/xylS-type domain-containing protein</fullName>
    </recommendedName>
</protein>
<accession>A0A495QA29</accession>
<evidence type="ECO:0000259" key="1">
    <source>
        <dbReference type="PROSITE" id="PS01124"/>
    </source>
</evidence>